<dbReference type="InterPro" id="IPR013922">
    <property type="entry name" value="Cyclin_PHO80-like"/>
</dbReference>
<feature type="compositionally biased region" description="Low complexity" evidence="1">
    <location>
        <begin position="31"/>
        <end position="40"/>
    </location>
</feature>
<dbReference type="OrthoDB" id="337735at2759"/>
<dbReference type="Proteomes" id="UP000800094">
    <property type="component" value="Unassembled WGS sequence"/>
</dbReference>
<organism evidence="2 3">
    <name type="scientific">Trematosphaeria pertusa</name>
    <dbReference type="NCBI Taxonomy" id="390896"/>
    <lineage>
        <taxon>Eukaryota</taxon>
        <taxon>Fungi</taxon>
        <taxon>Dikarya</taxon>
        <taxon>Ascomycota</taxon>
        <taxon>Pezizomycotina</taxon>
        <taxon>Dothideomycetes</taxon>
        <taxon>Pleosporomycetidae</taxon>
        <taxon>Pleosporales</taxon>
        <taxon>Massarineae</taxon>
        <taxon>Trematosphaeriaceae</taxon>
        <taxon>Trematosphaeria</taxon>
    </lineage>
</organism>
<gene>
    <name evidence="2" type="ORF">BU26DRAFT_523589</name>
</gene>
<dbReference type="PANTHER" id="PTHR15615">
    <property type="match status" value="1"/>
</dbReference>
<feature type="compositionally biased region" description="Pro residues" evidence="1">
    <location>
        <begin position="92"/>
        <end position="103"/>
    </location>
</feature>
<dbReference type="Pfam" id="PF08613">
    <property type="entry name" value="Cyclin"/>
    <property type="match status" value="1"/>
</dbReference>
<dbReference type="PANTHER" id="PTHR15615:SF117">
    <property type="entry name" value="PHO85 CYCLIN PHO80"/>
    <property type="match status" value="1"/>
</dbReference>
<dbReference type="EMBL" id="ML987205">
    <property type="protein sequence ID" value="KAF2243246.1"/>
    <property type="molecule type" value="Genomic_DNA"/>
</dbReference>
<protein>
    <submittedName>
        <fullName evidence="2">Cyclin-domain-containing protein</fullName>
    </submittedName>
</protein>
<sequence>MLTSSSPTISAPPSPSAAFHSHARSYHASRRTSSSSCAPSPRFPVSSAPARRFDALPSNPAASAQSPVAAFTRSPQTRRREYADAGTQYTPPGYPPTYRPPPQAAANTIATAPLPSNPIAHTERGETSAEPAVTEPPEPDLRIDPQPVVPAPPAQPARRASRDVGTPRGQQNTRHNEASTASEEHSSPAKRARPQTPTVKVMPLKYETCDVKDLGVLISDMLMELVRLNDAHPLRDGQLTRFHSRAPPAISVRDYLFRLIVHSTLSPPILLSMVFYVDKLCTMYPAFTISSLTVHRFLITAATVAAKGLSDSFWTNSLYARVGGVSVRELALLELEFLRRLEWRIVPKPETLVDYYKGLVDRGEGYVMEKEPEPALTASSTASPHADSPPLPARSRESTNS</sequence>
<name>A0A6A6HYZ4_9PLEO</name>
<dbReference type="Gene3D" id="1.10.472.10">
    <property type="entry name" value="Cyclin-like"/>
    <property type="match status" value="1"/>
</dbReference>
<dbReference type="GO" id="GO:0016538">
    <property type="term" value="F:cyclin-dependent protein serine/threonine kinase regulator activity"/>
    <property type="evidence" value="ECO:0007669"/>
    <property type="project" value="TreeGrafter"/>
</dbReference>
<dbReference type="GO" id="GO:0000307">
    <property type="term" value="C:cyclin-dependent protein kinase holoenzyme complex"/>
    <property type="evidence" value="ECO:0007669"/>
    <property type="project" value="TreeGrafter"/>
</dbReference>
<dbReference type="SUPFAM" id="SSF47954">
    <property type="entry name" value="Cyclin-like"/>
    <property type="match status" value="1"/>
</dbReference>
<keyword evidence="3" id="KW-1185">Reference proteome</keyword>
<dbReference type="InterPro" id="IPR036915">
    <property type="entry name" value="Cyclin-like_sf"/>
</dbReference>
<feature type="region of interest" description="Disordered" evidence="1">
    <location>
        <begin position="1"/>
        <end position="197"/>
    </location>
</feature>
<accession>A0A6A6HYZ4</accession>
<feature type="compositionally biased region" description="Basic and acidic residues" evidence="1">
    <location>
        <begin position="174"/>
        <end position="187"/>
    </location>
</feature>
<dbReference type="GeneID" id="54583408"/>
<proteinExistence type="predicted"/>
<evidence type="ECO:0000313" key="2">
    <source>
        <dbReference type="EMBL" id="KAF2243246.1"/>
    </source>
</evidence>
<reference evidence="2" key="1">
    <citation type="journal article" date="2020" name="Stud. Mycol.">
        <title>101 Dothideomycetes genomes: a test case for predicting lifestyles and emergence of pathogens.</title>
        <authorList>
            <person name="Haridas S."/>
            <person name="Albert R."/>
            <person name="Binder M."/>
            <person name="Bloem J."/>
            <person name="Labutti K."/>
            <person name="Salamov A."/>
            <person name="Andreopoulos B."/>
            <person name="Baker S."/>
            <person name="Barry K."/>
            <person name="Bills G."/>
            <person name="Bluhm B."/>
            <person name="Cannon C."/>
            <person name="Castanera R."/>
            <person name="Culley D."/>
            <person name="Daum C."/>
            <person name="Ezra D."/>
            <person name="Gonzalez J."/>
            <person name="Henrissat B."/>
            <person name="Kuo A."/>
            <person name="Liang C."/>
            <person name="Lipzen A."/>
            <person name="Lutzoni F."/>
            <person name="Magnuson J."/>
            <person name="Mondo S."/>
            <person name="Nolan M."/>
            <person name="Ohm R."/>
            <person name="Pangilinan J."/>
            <person name="Park H.-J."/>
            <person name="Ramirez L."/>
            <person name="Alfaro M."/>
            <person name="Sun H."/>
            <person name="Tritt A."/>
            <person name="Yoshinaga Y."/>
            <person name="Zwiers L.-H."/>
            <person name="Turgeon B."/>
            <person name="Goodwin S."/>
            <person name="Spatafora J."/>
            <person name="Crous P."/>
            <person name="Grigoriev I."/>
        </authorList>
    </citation>
    <scope>NUCLEOTIDE SEQUENCE</scope>
    <source>
        <strain evidence="2">CBS 122368</strain>
    </source>
</reference>
<evidence type="ECO:0000256" key="1">
    <source>
        <dbReference type="SAM" id="MobiDB-lite"/>
    </source>
</evidence>
<evidence type="ECO:0000313" key="3">
    <source>
        <dbReference type="Proteomes" id="UP000800094"/>
    </source>
</evidence>
<feature type="region of interest" description="Disordered" evidence="1">
    <location>
        <begin position="370"/>
        <end position="401"/>
    </location>
</feature>
<dbReference type="CDD" id="cd20558">
    <property type="entry name" value="CYCLIN_ScPCL7-like"/>
    <property type="match status" value="1"/>
</dbReference>
<dbReference type="GO" id="GO:0005634">
    <property type="term" value="C:nucleus"/>
    <property type="evidence" value="ECO:0007669"/>
    <property type="project" value="TreeGrafter"/>
</dbReference>
<feature type="compositionally biased region" description="Basic residues" evidence="1">
    <location>
        <begin position="21"/>
        <end position="30"/>
    </location>
</feature>
<dbReference type="GO" id="GO:0019901">
    <property type="term" value="F:protein kinase binding"/>
    <property type="evidence" value="ECO:0007669"/>
    <property type="project" value="InterPro"/>
</dbReference>
<dbReference type="RefSeq" id="XP_033678250.1">
    <property type="nucleotide sequence ID" value="XM_033830078.1"/>
</dbReference>
<dbReference type="AlphaFoldDB" id="A0A6A6HYZ4"/>